<evidence type="ECO:0000313" key="2">
    <source>
        <dbReference type="Proteomes" id="UP000253790"/>
    </source>
</evidence>
<organism evidence="1 2">
    <name type="scientific">Ornithinimicrobium avium</name>
    <dbReference type="NCBI Taxonomy" id="2283195"/>
    <lineage>
        <taxon>Bacteria</taxon>
        <taxon>Bacillati</taxon>
        <taxon>Actinomycetota</taxon>
        <taxon>Actinomycetes</taxon>
        <taxon>Micrococcales</taxon>
        <taxon>Ornithinimicrobiaceae</taxon>
        <taxon>Ornithinimicrobium</taxon>
    </lineage>
</organism>
<dbReference type="EMBL" id="CP031229">
    <property type="protein sequence ID" value="AXH97377.1"/>
    <property type="molecule type" value="Genomic_DNA"/>
</dbReference>
<accession>A0A345NQR9</accession>
<protein>
    <submittedName>
        <fullName evidence="1">Uncharacterized protein</fullName>
    </submittedName>
</protein>
<dbReference type="OrthoDB" id="7056364at2"/>
<reference evidence="1 2" key="1">
    <citation type="submission" date="2018-07" db="EMBL/GenBank/DDBJ databases">
        <title>Complete genome sequencing of Ornithinimicrobium sp. AMA3305.</title>
        <authorList>
            <person name="Bae J.-W."/>
        </authorList>
    </citation>
    <scope>NUCLEOTIDE SEQUENCE [LARGE SCALE GENOMIC DNA]</scope>
    <source>
        <strain evidence="1 2">AMA3305</strain>
    </source>
</reference>
<keyword evidence="2" id="KW-1185">Reference proteome</keyword>
<dbReference type="KEGG" id="orn:DV701_15780"/>
<sequence length="77" mass="8188">MSQEGPVGSGTAADPWLVTTVVDLGHSGVRLIETDTYVAGQRSYLTRVRLSNDDSDQGVSATIYRAGDCYVADSDYG</sequence>
<proteinExistence type="predicted"/>
<evidence type="ECO:0000313" key="1">
    <source>
        <dbReference type="EMBL" id="AXH97377.1"/>
    </source>
</evidence>
<gene>
    <name evidence="1" type="ORF">DV701_15780</name>
</gene>
<name>A0A345NQR9_9MICO</name>
<dbReference type="Proteomes" id="UP000253790">
    <property type="component" value="Chromosome"/>
</dbReference>
<dbReference type="RefSeq" id="WP_114929688.1">
    <property type="nucleotide sequence ID" value="NZ_CP031229.1"/>
</dbReference>
<dbReference type="AlphaFoldDB" id="A0A345NQR9"/>